<feature type="region of interest" description="Disordered" evidence="1">
    <location>
        <begin position="73"/>
        <end position="96"/>
    </location>
</feature>
<keyword evidence="3" id="KW-1185">Reference proteome</keyword>
<dbReference type="EMBL" id="BLXT01004610">
    <property type="protein sequence ID" value="GFO15686.1"/>
    <property type="molecule type" value="Genomic_DNA"/>
</dbReference>
<gene>
    <name evidence="2" type="ORF">PoB_004219100</name>
</gene>
<protein>
    <submittedName>
        <fullName evidence="2">Uncharacterized protein</fullName>
    </submittedName>
</protein>
<feature type="region of interest" description="Disordered" evidence="1">
    <location>
        <begin position="19"/>
        <end position="41"/>
    </location>
</feature>
<evidence type="ECO:0000256" key="1">
    <source>
        <dbReference type="SAM" id="MobiDB-lite"/>
    </source>
</evidence>
<organism evidence="2 3">
    <name type="scientific">Plakobranchus ocellatus</name>
    <dbReference type="NCBI Taxonomy" id="259542"/>
    <lineage>
        <taxon>Eukaryota</taxon>
        <taxon>Metazoa</taxon>
        <taxon>Spiralia</taxon>
        <taxon>Lophotrochozoa</taxon>
        <taxon>Mollusca</taxon>
        <taxon>Gastropoda</taxon>
        <taxon>Heterobranchia</taxon>
        <taxon>Euthyneura</taxon>
        <taxon>Panpulmonata</taxon>
        <taxon>Sacoglossa</taxon>
        <taxon>Placobranchoidea</taxon>
        <taxon>Plakobranchidae</taxon>
        <taxon>Plakobranchus</taxon>
    </lineage>
</organism>
<name>A0AAV4AX50_9GAST</name>
<sequence>MTAKYRPAYSNISPAREEVPMANVAAGPTGKDKDARPTMKDDWDANDRVAQCIEDSNSVIYQDVREAKSQRIQEVGETQVPERRAGKNGSTVQTGRTRISVVEEDCQTAIDMITSVQILHTRPVINEKTITVITEGVLVEAEQTSTQIMLKTYQQ</sequence>
<reference evidence="2 3" key="1">
    <citation type="journal article" date="2021" name="Elife">
        <title>Chloroplast acquisition without the gene transfer in kleptoplastic sea slugs, Plakobranchus ocellatus.</title>
        <authorList>
            <person name="Maeda T."/>
            <person name="Takahashi S."/>
            <person name="Yoshida T."/>
            <person name="Shimamura S."/>
            <person name="Takaki Y."/>
            <person name="Nagai Y."/>
            <person name="Toyoda A."/>
            <person name="Suzuki Y."/>
            <person name="Arimoto A."/>
            <person name="Ishii H."/>
            <person name="Satoh N."/>
            <person name="Nishiyama T."/>
            <person name="Hasebe M."/>
            <person name="Maruyama T."/>
            <person name="Minagawa J."/>
            <person name="Obokata J."/>
            <person name="Shigenobu S."/>
        </authorList>
    </citation>
    <scope>NUCLEOTIDE SEQUENCE [LARGE SCALE GENOMIC DNA]</scope>
</reference>
<dbReference type="AlphaFoldDB" id="A0AAV4AX50"/>
<evidence type="ECO:0000313" key="2">
    <source>
        <dbReference type="EMBL" id="GFO15686.1"/>
    </source>
</evidence>
<evidence type="ECO:0000313" key="3">
    <source>
        <dbReference type="Proteomes" id="UP000735302"/>
    </source>
</evidence>
<feature type="compositionally biased region" description="Basic and acidic residues" evidence="1">
    <location>
        <begin position="30"/>
        <end position="41"/>
    </location>
</feature>
<comment type="caution">
    <text evidence="2">The sequence shown here is derived from an EMBL/GenBank/DDBJ whole genome shotgun (WGS) entry which is preliminary data.</text>
</comment>
<accession>A0AAV4AX50</accession>
<proteinExistence type="predicted"/>
<dbReference type="Proteomes" id="UP000735302">
    <property type="component" value="Unassembled WGS sequence"/>
</dbReference>